<feature type="non-terminal residue" evidence="1">
    <location>
        <position position="1"/>
    </location>
</feature>
<sequence length="78" mass="8821">RTVWERRGKGKAQQGLNGCQGRNRCVWVCGWVCESWALQVRISQFRKAFQSLAKFGARDGAGSVMRSSDGTSGHWREF</sequence>
<protein>
    <submittedName>
        <fullName evidence="1">Uncharacterized protein</fullName>
    </submittedName>
</protein>
<feature type="non-terminal residue" evidence="1">
    <location>
        <position position="78"/>
    </location>
</feature>
<evidence type="ECO:0000313" key="1">
    <source>
        <dbReference type="EMBL" id="JAC74924.1"/>
    </source>
</evidence>
<accession>A0A061RVY0</accession>
<dbReference type="AlphaFoldDB" id="A0A061RVY0"/>
<name>A0A061RVY0_9CHLO</name>
<dbReference type="EMBL" id="GBEZ01010795">
    <property type="protein sequence ID" value="JAC74924.1"/>
    <property type="molecule type" value="Transcribed_RNA"/>
</dbReference>
<gene>
    <name evidence="1" type="ORF">TSPGSL018_24638</name>
</gene>
<reference evidence="1" key="1">
    <citation type="submission" date="2014-05" db="EMBL/GenBank/DDBJ databases">
        <title>The transcriptome of the halophilic microalga Tetraselmis sp. GSL018 isolated from the Great Salt Lake, Utah.</title>
        <authorList>
            <person name="Jinkerson R.E."/>
            <person name="D'Adamo S."/>
            <person name="Posewitz M.C."/>
        </authorList>
    </citation>
    <scope>NUCLEOTIDE SEQUENCE</scope>
    <source>
        <strain evidence="1">GSL018</strain>
    </source>
</reference>
<proteinExistence type="predicted"/>
<organism evidence="1">
    <name type="scientific">Tetraselmis sp. GSL018</name>
    <dbReference type="NCBI Taxonomy" id="582737"/>
    <lineage>
        <taxon>Eukaryota</taxon>
        <taxon>Viridiplantae</taxon>
        <taxon>Chlorophyta</taxon>
        <taxon>core chlorophytes</taxon>
        <taxon>Chlorodendrophyceae</taxon>
        <taxon>Chlorodendrales</taxon>
        <taxon>Chlorodendraceae</taxon>
        <taxon>Tetraselmis</taxon>
    </lineage>
</organism>